<evidence type="ECO:0000256" key="2">
    <source>
        <dbReference type="SAM" id="Phobius"/>
    </source>
</evidence>
<evidence type="ECO:0000256" key="1">
    <source>
        <dbReference type="SAM" id="MobiDB-lite"/>
    </source>
</evidence>
<feature type="compositionally biased region" description="Basic and acidic residues" evidence="1">
    <location>
        <begin position="71"/>
        <end position="81"/>
    </location>
</feature>
<dbReference type="AlphaFoldDB" id="K1WZV6"/>
<name>K1WZV6_MARBU</name>
<feature type="transmembrane region" description="Helical" evidence="2">
    <location>
        <begin position="464"/>
        <end position="490"/>
    </location>
</feature>
<gene>
    <name evidence="3" type="ORF">MBM_03949</name>
</gene>
<feature type="compositionally biased region" description="Basic and acidic residues" evidence="1">
    <location>
        <begin position="13"/>
        <end position="25"/>
    </location>
</feature>
<dbReference type="OrthoDB" id="10325980at2759"/>
<feature type="region of interest" description="Disordered" evidence="1">
    <location>
        <begin position="316"/>
        <end position="336"/>
    </location>
</feature>
<feature type="compositionally biased region" description="Basic residues" evidence="1">
    <location>
        <begin position="1"/>
        <end position="12"/>
    </location>
</feature>
<dbReference type="Proteomes" id="UP000006753">
    <property type="component" value="Unassembled WGS sequence"/>
</dbReference>
<sequence length="766" mass="83754">MGKRDRSAKKKEKWATDVDNWEKLDAGGGDGGADGAESVASPGKDGEEVPEGEATLREVGVGSSVAVEEDPTGREERKKSAAVEPLLVEGLKGSKEMGGMGIEGGNEEEEELGGLERPPPLVLSWFEAWKRERAGLGPCHSPNAELESRDADGGRKISIAKAYESLVAGEERRESAEVLPLKLGKKREEERMGMFGGWSEAGVESGKGTSVDNIGGEDKEKRISGKKGVQPKNILIPPGGTDEARLGGGGLLSRSSGCPIAIRIIINAAETYLHWVESSRGHKNDKLPDSLIMDSQASRERFDLVMAHLDEARCNATSPLSPIDDDKPDNTPGPEIPEDLNAEFGELYVECQRYVDDKMAGLAAVSQSEIRDMHREIMDWYRKMVMAGTDDQDFSKTDEKTREAERQMRILLRRMFDGFAHHHGVLKQLGNNDQEAPIAGYKRVIEAAEDSIPYFRVFSTVGRFVAAIAVIFVLLASADWFINTWIPWLFSLTSKGVSPNRFALPDYQSKPDSISWAPSFESSLETCGKQLGTTKKFYDAANAHTFTVLGGLHNLTRKFTSDTEGLALKSVWSVVASLTPLARLLGSTPLGETREAIHTTATKYLDEVGRLTSHIPASRRTLQNALEGLDAGLAALKRREGDGPASRCSQAWSPLGLWRKTDCQFMTSLVARSTVERVRFIKGEVGEMQKSSQEGVFELYDQIKGWEGTVRRAVQGGLGGEESWWKVMVVVREAEKALGKGAEEILRRIRGGEEESGGDFVRAVGG</sequence>
<keyword evidence="2" id="KW-0812">Transmembrane</keyword>
<organism evidence="3 4">
    <name type="scientific">Marssonina brunnea f. sp. multigermtubi (strain MB_m1)</name>
    <name type="common">Marssonina leaf spot fungus</name>
    <dbReference type="NCBI Taxonomy" id="1072389"/>
    <lineage>
        <taxon>Eukaryota</taxon>
        <taxon>Fungi</taxon>
        <taxon>Dikarya</taxon>
        <taxon>Ascomycota</taxon>
        <taxon>Pezizomycotina</taxon>
        <taxon>Leotiomycetes</taxon>
        <taxon>Helotiales</taxon>
        <taxon>Drepanopezizaceae</taxon>
        <taxon>Drepanopeziza</taxon>
    </lineage>
</organism>
<evidence type="ECO:0000313" key="4">
    <source>
        <dbReference type="Proteomes" id="UP000006753"/>
    </source>
</evidence>
<protein>
    <submittedName>
        <fullName evidence="3">Uncharacterized protein</fullName>
    </submittedName>
</protein>
<keyword evidence="2" id="KW-1133">Transmembrane helix</keyword>
<keyword evidence="2" id="KW-0472">Membrane</keyword>
<dbReference type="HOGENOM" id="CLU_364491_0_0_1"/>
<feature type="region of interest" description="Disordered" evidence="1">
    <location>
        <begin position="1"/>
        <end position="118"/>
    </location>
</feature>
<keyword evidence="4" id="KW-1185">Reference proteome</keyword>
<dbReference type="InParanoid" id="K1WZV6"/>
<feature type="region of interest" description="Disordered" evidence="1">
    <location>
        <begin position="198"/>
        <end position="224"/>
    </location>
</feature>
<proteinExistence type="predicted"/>
<dbReference type="RefSeq" id="XP_007291838.1">
    <property type="nucleotide sequence ID" value="XM_007291776.1"/>
</dbReference>
<reference evidence="3 4" key="1">
    <citation type="journal article" date="2012" name="BMC Genomics">
        <title>Sequencing the genome of Marssonina brunnea reveals fungus-poplar co-evolution.</title>
        <authorList>
            <person name="Zhu S."/>
            <person name="Cao Y.-Z."/>
            <person name="Jiang C."/>
            <person name="Tan B.-Y."/>
            <person name="Wang Z."/>
            <person name="Feng S."/>
            <person name="Zhang L."/>
            <person name="Su X.-H."/>
            <person name="Brejova B."/>
            <person name="Vinar T."/>
            <person name="Xu M."/>
            <person name="Wang M.-X."/>
            <person name="Zhang S.-G."/>
            <person name="Huang M.-R."/>
            <person name="Wu R."/>
            <person name="Zhou Y."/>
        </authorList>
    </citation>
    <scope>NUCLEOTIDE SEQUENCE [LARGE SCALE GENOMIC DNA]</scope>
    <source>
        <strain evidence="3 4">MB_m1</strain>
    </source>
</reference>
<accession>K1WZV6</accession>
<evidence type="ECO:0000313" key="3">
    <source>
        <dbReference type="EMBL" id="EKD18177.1"/>
    </source>
</evidence>
<dbReference type="EMBL" id="JH921434">
    <property type="protein sequence ID" value="EKD18177.1"/>
    <property type="molecule type" value="Genomic_DNA"/>
</dbReference>
<dbReference type="KEGG" id="mbe:MBM_03949"/>
<dbReference type="GeneID" id="18759884"/>